<comment type="caution">
    <text evidence="1">The sequence shown here is derived from an EMBL/GenBank/DDBJ whole genome shotgun (WGS) entry which is preliminary data.</text>
</comment>
<gene>
    <name evidence="1" type="ORF">PPACK8108_LOCUS24198</name>
</gene>
<dbReference type="EMBL" id="CALTRL010006047">
    <property type="protein sequence ID" value="CAH7689126.1"/>
    <property type="molecule type" value="Genomic_DNA"/>
</dbReference>
<protein>
    <submittedName>
        <fullName evidence="1">Uncharacterized protein</fullName>
    </submittedName>
</protein>
<feature type="non-terminal residue" evidence="1">
    <location>
        <position position="54"/>
    </location>
</feature>
<dbReference type="Proteomes" id="UP001153365">
    <property type="component" value="Unassembled WGS sequence"/>
</dbReference>
<sequence>MGYVKGAPLTSPNYLYDGTEEEQVFWDPKDGELCLNKVKPEDTLVEACSGSEVQ</sequence>
<accession>A0AAV0BSB2</accession>
<proteinExistence type="predicted"/>
<keyword evidence="2" id="KW-1185">Reference proteome</keyword>
<organism evidence="1 2">
    <name type="scientific">Phakopsora pachyrhizi</name>
    <name type="common">Asian soybean rust disease fungus</name>
    <dbReference type="NCBI Taxonomy" id="170000"/>
    <lineage>
        <taxon>Eukaryota</taxon>
        <taxon>Fungi</taxon>
        <taxon>Dikarya</taxon>
        <taxon>Basidiomycota</taxon>
        <taxon>Pucciniomycotina</taxon>
        <taxon>Pucciniomycetes</taxon>
        <taxon>Pucciniales</taxon>
        <taxon>Phakopsoraceae</taxon>
        <taxon>Phakopsora</taxon>
    </lineage>
</organism>
<dbReference type="AlphaFoldDB" id="A0AAV0BSB2"/>
<name>A0AAV0BSB2_PHAPC</name>
<evidence type="ECO:0000313" key="1">
    <source>
        <dbReference type="EMBL" id="CAH7689126.1"/>
    </source>
</evidence>
<evidence type="ECO:0000313" key="2">
    <source>
        <dbReference type="Proteomes" id="UP001153365"/>
    </source>
</evidence>
<reference evidence="1" key="1">
    <citation type="submission" date="2022-06" db="EMBL/GenBank/DDBJ databases">
        <authorList>
            <consortium name="SYNGENTA / RWTH Aachen University"/>
        </authorList>
    </citation>
    <scope>NUCLEOTIDE SEQUENCE</scope>
</reference>